<dbReference type="STRING" id="174720.A0A0N5C5K5"/>
<evidence type="ECO:0000259" key="2">
    <source>
        <dbReference type="PROSITE" id="PS50878"/>
    </source>
</evidence>
<evidence type="ECO:0000256" key="1">
    <source>
        <dbReference type="SAM" id="Coils"/>
    </source>
</evidence>
<dbReference type="AlphaFoldDB" id="A0A0N5C5K5"/>
<reference evidence="4" key="1">
    <citation type="submission" date="2017-02" db="UniProtKB">
        <authorList>
            <consortium name="WormBaseParasite"/>
        </authorList>
    </citation>
    <scope>IDENTIFICATION</scope>
</reference>
<evidence type="ECO:0000313" key="4">
    <source>
        <dbReference type="WBParaSite" id="SPAL_0001323200.1"/>
    </source>
</evidence>
<feature type="coiled-coil region" evidence="1">
    <location>
        <begin position="238"/>
        <end position="265"/>
    </location>
</feature>
<evidence type="ECO:0000313" key="3">
    <source>
        <dbReference type="Proteomes" id="UP000046392"/>
    </source>
</evidence>
<keyword evidence="1" id="KW-0175">Coiled coil</keyword>
<organism evidence="3 4">
    <name type="scientific">Strongyloides papillosus</name>
    <name type="common">Intestinal threadworm</name>
    <dbReference type="NCBI Taxonomy" id="174720"/>
    <lineage>
        <taxon>Eukaryota</taxon>
        <taxon>Metazoa</taxon>
        <taxon>Ecdysozoa</taxon>
        <taxon>Nematoda</taxon>
        <taxon>Chromadorea</taxon>
        <taxon>Rhabditida</taxon>
        <taxon>Tylenchina</taxon>
        <taxon>Panagrolaimomorpha</taxon>
        <taxon>Strongyloidoidea</taxon>
        <taxon>Strongyloididae</taxon>
        <taxon>Strongyloides</taxon>
    </lineage>
</organism>
<dbReference type="WBParaSite" id="SPAL_0001323200.1">
    <property type="protein sequence ID" value="SPAL_0001323200.1"/>
    <property type="gene ID" value="SPAL_0001323200"/>
</dbReference>
<dbReference type="Pfam" id="PF00078">
    <property type="entry name" value="RVT_1"/>
    <property type="match status" value="1"/>
</dbReference>
<dbReference type="PROSITE" id="PS50878">
    <property type="entry name" value="RT_POL"/>
    <property type="match status" value="1"/>
</dbReference>
<keyword evidence="3" id="KW-1185">Reference proteome</keyword>
<dbReference type="InterPro" id="IPR000477">
    <property type="entry name" value="RT_dom"/>
</dbReference>
<proteinExistence type="predicted"/>
<protein>
    <submittedName>
        <fullName evidence="4">Reverse transcriptase domain-containing protein</fullName>
    </submittedName>
</protein>
<dbReference type="Proteomes" id="UP000046392">
    <property type="component" value="Unplaced"/>
</dbReference>
<sequence length="1189" mass="139036">MAKKSAKWTVEEEEQLWNYYQNNIGRCKTKKKIYDEVIRILGSTRTEKAIERKLLDLEKLGKKKDEKKSDAPKSVEKISSNDIPKKEKEKVNEVTLESFEIKMKNEIEDELLKSENWITLEPKEEVEVDDVKPVVPLKEKYEELPDEVRNSVKKLRKLFKNPLSNSKFQLRRFEIKDMILWKINKAAEYLLHELTIRTKNESKRRKIFKRVLRSAIILLKIECTGSFKNKQITNFEVMDNIRKNIKKWENKIAGFKKELRNSVDKKDMSDKLWMVRKMLNRMHMTPKEAIVYCETRVKELKIEKEKMLKSIKVKNDRKIFEKNPSMKTLTFITKKRGEYDNIVPEISNAFDYYADLYNAKEHIGESPYLDDFISTVTKNTKEPKQLIQSISLTEFNEILKDSKQMKSPGPDSIQTWFIKIFKFAQTEYFRWMKLIFERKLMLTKFDLEAHVILLYKGASNDKDEKENRMNISNYRPISLINSDIKLLSKILSTKVLDILEEQKISIIPIEQRGGVKGLDGTTISQIIHNGFKDIVENPAKAKLDQRVKGMYYSSTDIRKAFDTVDHKAYTRIIESLPIHKNLKELMVETTIYRSMRIKLRGDDGKEVLSERIILKRGIAQGDSASVLKFQLIMAPLSHSMNKMGPKSTSLLPVSHTLFIDDLIFYGKSPNDLLILEDIAKKSIAEMGLELNIGKCHTKLNPGEGSEFENKELFKYLGITEHREKKDCLVNQELLWEKIHNKIRFIFDNELTTKQKIQLYNSVILSIARFIFMNCKGNMMKFAKDADTKIRKIVVDELKIKVKGVSNARLYLKEYGLNLGSIKTIAAIAHIKRLKIITTEPSFKDLAEFYRKVHKAGTGKASPFSSAISAAKEYDQFLTKIDTVTKTGVWNNELDEYVKTIKEIESKNWLEHWNSHPYCKQINELNQTNSWKVSMPFLRTSASSIVKNTLTCQEAQLFNFEMQRVRKCKVCKIDYESEYHILSQCPGFNSHHILRHDYACKLIWKEMVKKYKFKVNNEILTKDDKNNENTIPPEVINDQEWSLKYNMKHFIPGDEIYHNRPDMLLITKDMIRIIEISFSTIMQKKVVEQYNYKHYRYFINGTKTSYDDFKTNKKKKGCLASFLSKIHKVPIKSTILIFGQTGETFDKNKEELLELGLDENEINTLLAKVSTFAARNCNQIVKQYMSIKKS</sequence>
<feature type="domain" description="Reverse transcriptase" evidence="2">
    <location>
        <begin position="436"/>
        <end position="720"/>
    </location>
</feature>
<dbReference type="PANTHER" id="PTHR19446">
    <property type="entry name" value="REVERSE TRANSCRIPTASES"/>
    <property type="match status" value="1"/>
</dbReference>
<accession>A0A0N5C5K5</accession>
<name>A0A0N5C5K5_STREA</name>